<dbReference type="AlphaFoldDB" id="A0A0E9SAQ9"/>
<reference evidence="1" key="2">
    <citation type="journal article" date="2015" name="Fish Shellfish Immunol.">
        <title>Early steps in the European eel (Anguilla anguilla)-Vibrio vulnificus interaction in the gills: Role of the RtxA13 toxin.</title>
        <authorList>
            <person name="Callol A."/>
            <person name="Pajuelo D."/>
            <person name="Ebbesson L."/>
            <person name="Teles M."/>
            <person name="MacKenzie S."/>
            <person name="Amaro C."/>
        </authorList>
    </citation>
    <scope>NUCLEOTIDE SEQUENCE</scope>
</reference>
<protein>
    <submittedName>
        <fullName evidence="1">Uncharacterized protein</fullName>
    </submittedName>
</protein>
<accession>A0A0E9SAQ9</accession>
<sequence length="28" mass="3123">MSSLKKPAIHRRLAIDSHTCNYLIALVA</sequence>
<reference evidence="1" key="1">
    <citation type="submission" date="2014-11" db="EMBL/GenBank/DDBJ databases">
        <authorList>
            <person name="Amaro Gonzalez C."/>
        </authorList>
    </citation>
    <scope>NUCLEOTIDE SEQUENCE</scope>
</reference>
<organism evidence="1">
    <name type="scientific">Anguilla anguilla</name>
    <name type="common">European freshwater eel</name>
    <name type="synonym">Muraena anguilla</name>
    <dbReference type="NCBI Taxonomy" id="7936"/>
    <lineage>
        <taxon>Eukaryota</taxon>
        <taxon>Metazoa</taxon>
        <taxon>Chordata</taxon>
        <taxon>Craniata</taxon>
        <taxon>Vertebrata</taxon>
        <taxon>Euteleostomi</taxon>
        <taxon>Actinopterygii</taxon>
        <taxon>Neopterygii</taxon>
        <taxon>Teleostei</taxon>
        <taxon>Anguilliformes</taxon>
        <taxon>Anguillidae</taxon>
        <taxon>Anguilla</taxon>
    </lineage>
</organism>
<dbReference type="EMBL" id="GBXM01070083">
    <property type="protein sequence ID" value="JAH38494.1"/>
    <property type="molecule type" value="Transcribed_RNA"/>
</dbReference>
<name>A0A0E9SAQ9_ANGAN</name>
<evidence type="ECO:0000313" key="1">
    <source>
        <dbReference type="EMBL" id="JAH38494.1"/>
    </source>
</evidence>
<proteinExistence type="predicted"/>